<dbReference type="InterPro" id="IPR050013">
    <property type="entry name" value="OtnC"/>
</dbReference>
<dbReference type="PANTHER" id="PTHR22789">
    <property type="entry name" value="FUCULOSE PHOSPHATE ALDOLASE"/>
    <property type="match status" value="1"/>
</dbReference>
<dbReference type="SUPFAM" id="SSF53639">
    <property type="entry name" value="AraD/HMP-PK domain-like"/>
    <property type="match status" value="1"/>
</dbReference>
<dbReference type="FunFam" id="3.40.225.10:FF:000008">
    <property type="entry name" value="Sugar aldolase"/>
    <property type="match status" value="1"/>
</dbReference>
<evidence type="ECO:0000256" key="2">
    <source>
        <dbReference type="ARBA" id="ARBA00010037"/>
    </source>
</evidence>
<evidence type="ECO:0000256" key="8">
    <source>
        <dbReference type="ARBA" id="ARBA00044772"/>
    </source>
</evidence>
<evidence type="ECO:0000259" key="12">
    <source>
        <dbReference type="SMART" id="SM01007"/>
    </source>
</evidence>
<dbReference type="InterPro" id="IPR036409">
    <property type="entry name" value="Aldolase_II/adducin_N_sf"/>
</dbReference>
<keyword evidence="4" id="KW-0862">Zinc</keyword>
<keyword evidence="6" id="KW-0119">Carbohydrate metabolism</keyword>
<dbReference type="NCBIfam" id="NF006000">
    <property type="entry name" value="PRK08130.1"/>
    <property type="match status" value="1"/>
</dbReference>
<evidence type="ECO:0000313" key="13">
    <source>
        <dbReference type="EMBL" id="EWH08829.1"/>
    </source>
</evidence>
<evidence type="ECO:0000256" key="9">
    <source>
        <dbReference type="ARBA" id="ARBA00044803"/>
    </source>
</evidence>
<feature type="domain" description="Class II aldolase/adducin N-terminal" evidence="12">
    <location>
        <begin position="9"/>
        <end position="187"/>
    </location>
</feature>
<keyword evidence="14" id="KW-1185">Reference proteome</keyword>
<dbReference type="InterPro" id="IPR001303">
    <property type="entry name" value="Aldolase_II/adducin_N"/>
</dbReference>
<comment type="catalytic activity">
    <reaction evidence="11">
        <text>3-dehydro-4-O-phospho-L-erythronate + H(+) = dihydroxyacetone phosphate + CO2</text>
        <dbReference type="Rhea" id="RHEA:52404"/>
        <dbReference type="ChEBI" id="CHEBI:15378"/>
        <dbReference type="ChEBI" id="CHEBI:16526"/>
        <dbReference type="ChEBI" id="CHEBI:57642"/>
        <dbReference type="ChEBI" id="CHEBI:136592"/>
        <dbReference type="EC" id="4.1.1.104"/>
    </reaction>
</comment>
<dbReference type="Gene3D" id="3.40.225.10">
    <property type="entry name" value="Class II aldolase/adducin N-terminal domain"/>
    <property type="match status" value="1"/>
</dbReference>
<evidence type="ECO:0000256" key="11">
    <source>
        <dbReference type="ARBA" id="ARBA00048603"/>
    </source>
</evidence>
<evidence type="ECO:0000256" key="5">
    <source>
        <dbReference type="ARBA" id="ARBA00023239"/>
    </source>
</evidence>
<gene>
    <name evidence="13" type="ORF">DS2_15614</name>
</gene>
<keyword evidence="3" id="KW-0479">Metal-binding</keyword>
<dbReference type="PATRIC" id="fig|1328313.3.peg.3187"/>
<dbReference type="EC" id="4.1.1.104" evidence="8"/>
<comment type="catalytic activity">
    <reaction evidence="10">
        <text>3-dehydro-4-O-phospho-D-erythronate + H(+) = dihydroxyacetone phosphate + CO2</text>
        <dbReference type="Rhea" id="RHEA:52416"/>
        <dbReference type="ChEBI" id="CHEBI:15378"/>
        <dbReference type="ChEBI" id="CHEBI:16526"/>
        <dbReference type="ChEBI" id="CHEBI:57642"/>
        <dbReference type="ChEBI" id="CHEBI:136593"/>
        <dbReference type="EC" id="4.1.1.104"/>
    </reaction>
</comment>
<comment type="caution">
    <text evidence="13">The sequence shown here is derived from an EMBL/GenBank/DDBJ whole genome shotgun (WGS) entry which is preliminary data.</text>
</comment>
<sequence>MTPLALAREQMVTLGKSMFDRGLTPGASANISIKVEEGFLMTPTGSCIGFLDAETLSLLDENGNLISGDKPSKEFILHKAMYDQRPDAGAVIHLHSTWSTALSCKADLNPDDVIPPLTPYLIMRLGRIGLVPYFPPGAAELGAAVREKAAAHAGILMANHGPIVSGKDLITAMFNMEELEESAKLMLLLEGKNVNPLAESDRQELLARFG</sequence>
<dbReference type="GO" id="GO:0016832">
    <property type="term" value="F:aldehyde-lyase activity"/>
    <property type="evidence" value="ECO:0007669"/>
    <property type="project" value="InterPro"/>
</dbReference>
<dbReference type="AlphaFoldDB" id="W7Q7Q7"/>
<accession>W7Q7Q7</accession>
<dbReference type="SMART" id="SM01007">
    <property type="entry name" value="Aldolase_II"/>
    <property type="match status" value="1"/>
</dbReference>
<comment type="cofactor">
    <cofactor evidence="1">
        <name>Zn(2+)</name>
        <dbReference type="ChEBI" id="CHEBI:29105"/>
    </cofactor>
</comment>
<proteinExistence type="inferred from homology"/>
<dbReference type="EMBL" id="ARZY01000036">
    <property type="protein sequence ID" value="EWH08829.1"/>
    <property type="molecule type" value="Genomic_DNA"/>
</dbReference>
<evidence type="ECO:0000256" key="4">
    <source>
        <dbReference type="ARBA" id="ARBA00022833"/>
    </source>
</evidence>
<comment type="similarity">
    <text evidence="2">Belongs to the aldolase class II family. AraD/FucA subfamily.</text>
</comment>
<dbReference type="STRING" id="1328313.DS2_15614"/>
<protein>
    <recommendedName>
        <fullName evidence="9">3-oxo-tetronate 4-phosphate decarboxylase</fullName>
        <ecNumber evidence="8">4.1.1.104</ecNumber>
    </recommendedName>
</protein>
<evidence type="ECO:0000256" key="10">
    <source>
        <dbReference type="ARBA" id="ARBA00047520"/>
    </source>
</evidence>
<name>W7Q7Q7_9ALTE</name>
<dbReference type="GO" id="GO:0046872">
    <property type="term" value="F:metal ion binding"/>
    <property type="evidence" value="ECO:0007669"/>
    <property type="project" value="UniProtKB-KW"/>
</dbReference>
<evidence type="ECO:0000256" key="1">
    <source>
        <dbReference type="ARBA" id="ARBA00001947"/>
    </source>
</evidence>
<dbReference type="InterPro" id="IPR050197">
    <property type="entry name" value="Aldolase_class_II_sugar_metab"/>
</dbReference>
<dbReference type="GO" id="GO:0019323">
    <property type="term" value="P:pentose catabolic process"/>
    <property type="evidence" value="ECO:0007669"/>
    <property type="project" value="InterPro"/>
</dbReference>
<dbReference type="NCBIfam" id="NF043034">
    <property type="entry name" value="OxoTetrPhDc"/>
    <property type="match status" value="1"/>
</dbReference>
<keyword evidence="5" id="KW-0456">Lyase</keyword>
<evidence type="ECO:0000256" key="3">
    <source>
        <dbReference type="ARBA" id="ARBA00022723"/>
    </source>
</evidence>
<reference evidence="13 14" key="1">
    <citation type="journal article" date="2014" name="Genome Announc.">
        <title>Draft Genome Sequence of the Agar-Degrading Bacterium Catenovulum sp. Strain DS-2, Isolated from Intestines of Haliotis diversicolor.</title>
        <authorList>
            <person name="Shan D."/>
            <person name="Li X."/>
            <person name="Gu Z."/>
            <person name="Wei G."/>
            <person name="Gao Z."/>
            <person name="Shao Z."/>
        </authorList>
    </citation>
    <scope>NUCLEOTIDE SEQUENCE [LARGE SCALE GENOMIC DNA]</scope>
    <source>
        <strain evidence="13 14">DS-2</strain>
    </source>
</reference>
<dbReference type="GO" id="GO:0005829">
    <property type="term" value="C:cytosol"/>
    <property type="evidence" value="ECO:0007669"/>
    <property type="project" value="TreeGrafter"/>
</dbReference>
<comment type="function">
    <text evidence="7">Catalyzes the decarboxylation of 3-oxo-tetronate 4-phosphate to dihydroxyacetone phosphate (DHAP) and CO(2).</text>
</comment>
<dbReference type="RefSeq" id="WP_035015781.1">
    <property type="nucleotide sequence ID" value="NZ_ARZY01000036.1"/>
</dbReference>
<dbReference type="OrthoDB" id="5500703at2"/>
<evidence type="ECO:0000256" key="6">
    <source>
        <dbReference type="ARBA" id="ARBA00023277"/>
    </source>
</evidence>
<dbReference type="eggNOG" id="COG0235">
    <property type="taxonomic scope" value="Bacteria"/>
</dbReference>
<dbReference type="Proteomes" id="UP000019276">
    <property type="component" value="Unassembled WGS sequence"/>
</dbReference>
<evidence type="ECO:0000256" key="7">
    <source>
        <dbReference type="ARBA" id="ARBA00044745"/>
    </source>
</evidence>
<evidence type="ECO:0000313" key="14">
    <source>
        <dbReference type="Proteomes" id="UP000019276"/>
    </source>
</evidence>
<organism evidence="13 14">
    <name type="scientific">Catenovulum agarivorans DS-2</name>
    <dbReference type="NCBI Taxonomy" id="1328313"/>
    <lineage>
        <taxon>Bacteria</taxon>
        <taxon>Pseudomonadati</taxon>
        <taxon>Pseudomonadota</taxon>
        <taxon>Gammaproteobacteria</taxon>
        <taxon>Alteromonadales</taxon>
        <taxon>Alteromonadaceae</taxon>
        <taxon>Catenovulum</taxon>
    </lineage>
</organism>
<dbReference type="PANTHER" id="PTHR22789:SF0">
    <property type="entry name" value="3-OXO-TETRONATE 4-PHOSPHATE DECARBOXYLASE-RELATED"/>
    <property type="match status" value="1"/>
</dbReference>
<dbReference type="Pfam" id="PF00596">
    <property type="entry name" value="Aldolase_II"/>
    <property type="match status" value="1"/>
</dbReference>